<reference evidence="2" key="1">
    <citation type="submission" date="2021-06" db="EMBL/GenBank/DDBJ databases">
        <title>Comparative genomics, transcriptomics and evolutionary studies reveal genomic signatures of adaptation to plant cell wall in hemibiotrophic fungi.</title>
        <authorList>
            <consortium name="DOE Joint Genome Institute"/>
            <person name="Baroncelli R."/>
            <person name="Diaz J.F."/>
            <person name="Benocci T."/>
            <person name="Peng M."/>
            <person name="Battaglia E."/>
            <person name="Haridas S."/>
            <person name="Andreopoulos W."/>
            <person name="Labutti K."/>
            <person name="Pangilinan J."/>
            <person name="Floch G.L."/>
            <person name="Makela M.R."/>
            <person name="Henrissat B."/>
            <person name="Grigoriev I.V."/>
            <person name="Crouch J.A."/>
            <person name="De Vries R.P."/>
            <person name="Sukno S.A."/>
            <person name="Thon M.R."/>
        </authorList>
    </citation>
    <scope>NUCLEOTIDE SEQUENCE</scope>
    <source>
        <strain evidence="2">CBS 102054</strain>
    </source>
</reference>
<gene>
    <name evidence="2" type="ORF">BDP81DRAFT_21098</name>
</gene>
<dbReference type="EMBL" id="JAHMHQ010000001">
    <property type="protein sequence ID" value="KAK1656419.1"/>
    <property type="molecule type" value="Genomic_DNA"/>
</dbReference>
<comment type="caution">
    <text evidence="2">The sequence shown here is derived from an EMBL/GenBank/DDBJ whole genome shotgun (WGS) entry which is preliminary data.</text>
</comment>
<keyword evidence="1" id="KW-1133">Transmembrane helix</keyword>
<proteinExistence type="predicted"/>
<evidence type="ECO:0000313" key="3">
    <source>
        <dbReference type="Proteomes" id="UP001243989"/>
    </source>
</evidence>
<evidence type="ECO:0000256" key="1">
    <source>
        <dbReference type="SAM" id="Phobius"/>
    </source>
</evidence>
<protein>
    <submittedName>
        <fullName evidence="2">Uncharacterized protein</fullName>
    </submittedName>
</protein>
<dbReference type="RefSeq" id="XP_060452463.1">
    <property type="nucleotide sequence ID" value="XM_060582666.1"/>
</dbReference>
<keyword evidence="1" id="KW-0472">Membrane</keyword>
<feature type="transmembrane region" description="Helical" evidence="1">
    <location>
        <begin position="59"/>
        <end position="80"/>
    </location>
</feature>
<sequence length="92" mass="10669">MYTSAGHQLYYAKVLHGWVFFQYSLFFDTKQLVNAPLFPLCDYSSMVDPYNCPTTDLIIFRYLVIGGVMRTLSFNVLNLVKRLQLLFTGRVS</sequence>
<dbReference type="Proteomes" id="UP001243989">
    <property type="component" value="Unassembled WGS sequence"/>
</dbReference>
<name>A0AAJ0EPA9_9PEZI</name>
<dbReference type="AlphaFoldDB" id="A0AAJ0EPA9"/>
<keyword evidence="3" id="KW-1185">Reference proteome</keyword>
<accession>A0AAJ0EPA9</accession>
<keyword evidence="1" id="KW-0812">Transmembrane</keyword>
<evidence type="ECO:0000313" key="2">
    <source>
        <dbReference type="EMBL" id="KAK1656419.1"/>
    </source>
</evidence>
<organism evidence="2 3">
    <name type="scientific">Colletotrichum phormii</name>
    <dbReference type="NCBI Taxonomy" id="359342"/>
    <lineage>
        <taxon>Eukaryota</taxon>
        <taxon>Fungi</taxon>
        <taxon>Dikarya</taxon>
        <taxon>Ascomycota</taxon>
        <taxon>Pezizomycotina</taxon>
        <taxon>Sordariomycetes</taxon>
        <taxon>Hypocreomycetidae</taxon>
        <taxon>Glomerellales</taxon>
        <taxon>Glomerellaceae</taxon>
        <taxon>Colletotrichum</taxon>
        <taxon>Colletotrichum acutatum species complex</taxon>
    </lineage>
</organism>
<dbReference type="GeneID" id="85467528"/>